<dbReference type="Proteomes" id="UP001244207">
    <property type="component" value="Unassembled WGS sequence"/>
</dbReference>
<reference evidence="1" key="1">
    <citation type="submission" date="2021-12" db="EMBL/GenBank/DDBJ databases">
        <title>Comparative genomics, transcriptomics and evolutionary studies reveal genomic signatures of adaptation to plant cell wall in hemibiotrophic fungi.</title>
        <authorList>
            <consortium name="DOE Joint Genome Institute"/>
            <person name="Baroncelli R."/>
            <person name="Diaz J.F."/>
            <person name="Benocci T."/>
            <person name="Peng M."/>
            <person name="Battaglia E."/>
            <person name="Haridas S."/>
            <person name="Andreopoulos W."/>
            <person name="Labutti K."/>
            <person name="Pangilinan J."/>
            <person name="Floch G.L."/>
            <person name="Makela M.R."/>
            <person name="Henrissat B."/>
            <person name="Grigoriev I.V."/>
            <person name="Crouch J.A."/>
            <person name="De Vries R.P."/>
            <person name="Sukno S.A."/>
            <person name="Thon M.R."/>
        </authorList>
    </citation>
    <scope>NUCLEOTIDE SEQUENCE</scope>
    <source>
        <strain evidence="1">CBS 112980</strain>
    </source>
</reference>
<dbReference type="GeneID" id="85394840"/>
<proteinExistence type="predicted"/>
<evidence type="ECO:0000313" key="1">
    <source>
        <dbReference type="EMBL" id="KAK1709979.1"/>
    </source>
</evidence>
<protein>
    <submittedName>
        <fullName evidence="1">Uncharacterized protein</fullName>
    </submittedName>
</protein>
<evidence type="ECO:0000313" key="2">
    <source>
        <dbReference type="Proteomes" id="UP001244207"/>
    </source>
</evidence>
<name>A0AAD8XCD3_GLOAC</name>
<dbReference type="RefSeq" id="XP_060358675.1">
    <property type="nucleotide sequence ID" value="XM_060510941.1"/>
</dbReference>
<dbReference type="AlphaFoldDB" id="A0AAD8XCD3"/>
<accession>A0AAD8XCD3</accession>
<comment type="caution">
    <text evidence="1">The sequence shown here is derived from an EMBL/GenBank/DDBJ whole genome shotgun (WGS) entry which is preliminary data.</text>
</comment>
<dbReference type="EMBL" id="JAHMHS010000177">
    <property type="protein sequence ID" value="KAK1709979.1"/>
    <property type="molecule type" value="Genomic_DNA"/>
</dbReference>
<organism evidence="1 2">
    <name type="scientific">Glomerella acutata</name>
    <name type="common">Colletotrichum acutatum</name>
    <dbReference type="NCBI Taxonomy" id="27357"/>
    <lineage>
        <taxon>Eukaryota</taxon>
        <taxon>Fungi</taxon>
        <taxon>Dikarya</taxon>
        <taxon>Ascomycota</taxon>
        <taxon>Pezizomycotina</taxon>
        <taxon>Sordariomycetes</taxon>
        <taxon>Hypocreomycetidae</taxon>
        <taxon>Glomerellales</taxon>
        <taxon>Glomerellaceae</taxon>
        <taxon>Colletotrichum</taxon>
        <taxon>Colletotrichum acutatum species complex</taxon>
    </lineage>
</organism>
<gene>
    <name evidence="1" type="ORF">BDZ83DRAFT_657189</name>
</gene>
<keyword evidence="2" id="KW-1185">Reference proteome</keyword>
<sequence>MPTESKLRLRPPSVLSRASKNTSSVRINCRMSAIINENEDIAVAHESQDAASAVVSTTVAMVGSVSLVRGTPKNLPLVASPWLAEMETQTVTVADPEISLDSTVHRKKKTTGDMNLDNVRLPTAVLVNIADTFPVTYQQQLINVPTLSLLVACEKKLLIVVRCYMPDVS</sequence>